<sequence>MEIHKSAEHGDRCVCRTLAMAVGCDPKQLSYNYCLGVLQRRWVVECNHGCLAELPVTYSELKWHEVGQIDPVRAILIMNE</sequence>
<evidence type="ECO:0000313" key="1">
    <source>
        <dbReference type="EMBL" id="MPN49637.1"/>
    </source>
</evidence>
<dbReference type="AlphaFoldDB" id="A0A645IEE8"/>
<proteinExistence type="predicted"/>
<organism evidence="1">
    <name type="scientific">bioreactor metagenome</name>
    <dbReference type="NCBI Taxonomy" id="1076179"/>
    <lineage>
        <taxon>unclassified sequences</taxon>
        <taxon>metagenomes</taxon>
        <taxon>ecological metagenomes</taxon>
    </lineage>
</organism>
<gene>
    <name evidence="1" type="ORF">SDC9_197259</name>
</gene>
<comment type="caution">
    <text evidence="1">The sequence shown here is derived from an EMBL/GenBank/DDBJ whole genome shotgun (WGS) entry which is preliminary data.</text>
</comment>
<accession>A0A645IEE8</accession>
<protein>
    <submittedName>
        <fullName evidence="1">Uncharacterized protein</fullName>
    </submittedName>
</protein>
<name>A0A645IEE8_9ZZZZ</name>
<dbReference type="EMBL" id="VSSQ01113069">
    <property type="protein sequence ID" value="MPN49637.1"/>
    <property type="molecule type" value="Genomic_DNA"/>
</dbReference>
<reference evidence="1" key="1">
    <citation type="submission" date="2019-08" db="EMBL/GenBank/DDBJ databases">
        <authorList>
            <person name="Kucharzyk K."/>
            <person name="Murdoch R.W."/>
            <person name="Higgins S."/>
            <person name="Loffler F."/>
        </authorList>
    </citation>
    <scope>NUCLEOTIDE SEQUENCE</scope>
</reference>